<evidence type="ECO:0000313" key="3">
    <source>
        <dbReference type="EMBL" id="MEJ8569427.1"/>
    </source>
</evidence>
<dbReference type="SMART" id="SM00530">
    <property type="entry name" value="HTH_XRE"/>
    <property type="match status" value="1"/>
</dbReference>
<dbReference type="GO" id="GO:0003677">
    <property type="term" value="F:DNA binding"/>
    <property type="evidence" value="ECO:0007669"/>
    <property type="project" value="UniProtKB-KW"/>
</dbReference>
<dbReference type="AlphaFoldDB" id="A0AAW9R910"/>
<protein>
    <submittedName>
        <fullName evidence="3">HigA family addiction module antitoxin</fullName>
    </submittedName>
</protein>
<dbReference type="PANTHER" id="PTHR36924:SF1">
    <property type="entry name" value="ANTITOXIN HIGA-1"/>
    <property type="match status" value="1"/>
</dbReference>
<proteinExistence type="predicted"/>
<dbReference type="PROSITE" id="PS50943">
    <property type="entry name" value="HTH_CROC1"/>
    <property type="match status" value="1"/>
</dbReference>
<feature type="domain" description="HTH cro/C1-type" evidence="2">
    <location>
        <begin position="16"/>
        <end position="70"/>
    </location>
</feature>
<keyword evidence="1" id="KW-0238">DNA-binding</keyword>
<dbReference type="PANTHER" id="PTHR36924">
    <property type="entry name" value="ANTITOXIN HIGA-1"/>
    <property type="match status" value="1"/>
</dbReference>
<dbReference type="SUPFAM" id="SSF47413">
    <property type="entry name" value="lambda repressor-like DNA-binding domains"/>
    <property type="match status" value="1"/>
</dbReference>
<sequence length="101" mass="11314">MTMTNRMQPVHPGEILREELETLGMSARSLALALDVPANRITAILNRQRSITADTALRLSRYLGTTAEFWLSLQNNHDLRVAEIESGERIAQTVEPRNEAA</sequence>
<dbReference type="Gene3D" id="1.10.260.40">
    <property type="entry name" value="lambda repressor-like DNA-binding domains"/>
    <property type="match status" value="1"/>
</dbReference>
<dbReference type="NCBIfam" id="TIGR02607">
    <property type="entry name" value="antidote_HigA"/>
    <property type="match status" value="1"/>
</dbReference>
<comment type="caution">
    <text evidence="3">The sequence shown here is derived from an EMBL/GenBank/DDBJ whole genome shotgun (WGS) entry which is preliminary data.</text>
</comment>
<dbReference type="CDD" id="cd00093">
    <property type="entry name" value="HTH_XRE"/>
    <property type="match status" value="1"/>
</dbReference>
<dbReference type="InterPro" id="IPR013430">
    <property type="entry name" value="Toxin_antidote_HigA"/>
</dbReference>
<dbReference type="Proteomes" id="UP001359886">
    <property type="component" value="Unassembled WGS sequence"/>
</dbReference>
<dbReference type="InterPro" id="IPR010982">
    <property type="entry name" value="Lambda_DNA-bd_dom_sf"/>
</dbReference>
<dbReference type="EMBL" id="JAZHOG010000014">
    <property type="protein sequence ID" value="MEJ8569427.1"/>
    <property type="molecule type" value="Genomic_DNA"/>
</dbReference>
<evidence type="ECO:0000259" key="2">
    <source>
        <dbReference type="PROSITE" id="PS50943"/>
    </source>
</evidence>
<dbReference type="InterPro" id="IPR001387">
    <property type="entry name" value="Cro/C1-type_HTH"/>
</dbReference>
<evidence type="ECO:0000313" key="4">
    <source>
        <dbReference type="Proteomes" id="UP001359886"/>
    </source>
</evidence>
<reference evidence="3 4" key="1">
    <citation type="submission" date="2024-02" db="EMBL/GenBank/DDBJ databases">
        <title>A novel Wenzhouxiangellaceae bacterium, isolated from coastal sediments.</title>
        <authorList>
            <person name="Du Z.-J."/>
            <person name="Ye Y.-Q."/>
            <person name="Zhang X.-Y."/>
        </authorList>
    </citation>
    <scope>NUCLEOTIDE SEQUENCE [LARGE SCALE GENOMIC DNA]</scope>
    <source>
        <strain evidence="3 4">CH-27</strain>
    </source>
</reference>
<accession>A0AAW9R910</accession>
<evidence type="ECO:0000256" key="1">
    <source>
        <dbReference type="ARBA" id="ARBA00023125"/>
    </source>
</evidence>
<dbReference type="Pfam" id="PF01381">
    <property type="entry name" value="HTH_3"/>
    <property type="match status" value="1"/>
</dbReference>
<organism evidence="3 4">
    <name type="scientific">Elongatibacter sediminis</name>
    <dbReference type="NCBI Taxonomy" id="3119006"/>
    <lineage>
        <taxon>Bacteria</taxon>
        <taxon>Pseudomonadati</taxon>
        <taxon>Pseudomonadota</taxon>
        <taxon>Gammaproteobacteria</taxon>
        <taxon>Chromatiales</taxon>
        <taxon>Wenzhouxiangellaceae</taxon>
        <taxon>Elongatibacter</taxon>
    </lineage>
</organism>
<gene>
    <name evidence="3" type="ORF">V3330_17505</name>
</gene>
<name>A0AAW9R910_9GAMM</name>
<keyword evidence="4" id="KW-1185">Reference proteome</keyword>